<dbReference type="Gene3D" id="1.10.1240.40">
    <property type="entry name" value="ENT domain"/>
    <property type="match status" value="1"/>
</dbReference>
<dbReference type="GO" id="GO:0050832">
    <property type="term" value="P:defense response to fungus"/>
    <property type="evidence" value="ECO:0007669"/>
    <property type="project" value="InterPro"/>
</dbReference>
<dbReference type="EMBL" id="JAAIUW010000008">
    <property type="protein sequence ID" value="KAF7819243.1"/>
    <property type="molecule type" value="Genomic_DNA"/>
</dbReference>
<evidence type="ECO:0000313" key="5">
    <source>
        <dbReference type="Proteomes" id="UP000634136"/>
    </source>
</evidence>
<comment type="caution">
    <text evidence="4">The sequence shown here is derived from an EMBL/GenBank/DDBJ whole genome shotgun (WGS) entry which is preliminary data.</text>
</comment>
<evidence type="ECO:0000256" key="2">
    <source>
        <dbReference type="ARBA" id="ARBA00023242"/>
    </source>
</evidence>
<dbReference type="OrthoDB" id="1737049at2759"/>
<accession>A0A834WFQ5</accession>
<sequence>MLMLCFMSPLCDHAYRIERMLLTTECHGKRDLMDLEHHIHCLEIEAYSSVLKAFIAQSDLLTWGKEELMTDLRKELNVTDIEHGEILIAVHLDESVKRIREQRLLASHAENYVKLNNPGYASGSMRNSSIIMKTSSPVAYFPQKNMSHCQSSLAPIPIPSSMPPKFKDDRNTTGLAMFSHGNAGKSTEIINHNVPLPSRGRAVKVKHQLKKGFRNSDFGNRKNRTDLIEMRATDWVILDEQPHLNFDVQHPIIYGY</sequence>
<evidence type="ECO:0000256" key="1">
    <source>
        <dbReference type="ARBA" id="ARBA00004123"/>
    </source>
</evidence>
<dbReference type="SMART" id="SM01191">
    <property type="entry name" value="ENT"/>
    <property type="match status" value="1"/>
</dbReference>
<dbReference type="PROSITE" id="PS51138">
    <property type="entry name" value="ENT"/>
    <property type="match status" value="1"/>
</dbReference>
<comment type="subcellular location">
    <subcellularLocation>
        <location evidence="1">Nucleus</location>
    </subcellularLocation>
</comment>
<protein>
    <submittedName>
        <fullName evidence="4">Protein EMSY-LIKE 4 isoform X2</fullName>
    </submittedName>
</protein>
<dbReference type="PANTHER" id="PTHR33432:SF22">
    <property type="entry name" value="OS10G0436850 PROTEIN"/>
    <property type="match status" value="1"/>
</dbReference>
<feature type="domain" description="ENT" evidence="3">
    <location>
        <begin position="35"/>
        <end position="122"/>
    </location>
</feature>
<keyword evidence="2" id="KW-0539">Nucleus</keyword>
<proteinExistence type="predicted"/>
<dbReference type="Proteomes" id="UP000634136">
    <property type="component" value="Unassembled WGS sequence"/>
</dbReference>
<evidence type="ECO:0000259" key="3">
    <source>
        <dbReference type="PROSITE" id="PS51138"/>
    </source>
</evidence>
<reference evidence="4" key="1">
    <citation type="submission" date="2020-09" db="EMBL/GenBank/DDBJ databases">
        <title>Genome-Enabled Discovery of Anthraquinone Biosynthesis in Senna tora.</title>
        <authorList>
            <person name="Kang S.-H."/>
            <person name="Pandey R.P."/>
            <person name="Lee C.-M."/>
            <person name="Sim J.-S."/>
            <person name="Jeong J.-T."/>
            <person name="Choi B.-S."/>
            <person name="Jung M."/>
            <person name="Ginzburg D."/>
            <person name="Zhao K."/>
            <person name="Won S.Y."/>
            <person name="Oh T.-J."/>
            <person name="Yu Y."/>
            <person name="Kim N.-H."/>
            <person name="Lee O.R."/>
            <person name="Lee T.-H."/>
            <person name="Bashyal P."/>
            <person name="Kim T.-S."/>
            <person name="Lee W.-H."/>
            <person name="Kawkins C."/>
            <person name="Kim C.-K."/>
            <person name="Kim J.S."/>
            <person name="Ahn B.O."/>
            <person name="Rhee S.Y."/>
            <person name="Sohng J.K."/>
        </authorList>
    </citation>
    <scope>NUCLEOTIDE SEQUENCE</scope>
    <source>
        <tissue evidence="4">Leaf</tissue>
    </source>
</reference>
<evidence type="ECO:0000313" key="4">
    <source>
        <dbReference type="EMBL" id="KAF7819243.1"/>
    </source>
</evidence>
<dbReference type="InterPro" id="IPR036142">
    <property type="entry name" value="ENT_dom-like_sf"/>
</dbReference>
<dbReference type="Pfam" id="PF03735">
    <property type="entry name" value="ENT"/>
    <property type="match status" value="1"/>
</dbReference>
<dbReference type="SUPFAM" id="SSF158639">
    <property type="entry name" value="ENT-like"/>
    <property type="match status" value="1"/>
</dbReference>
<dbReference type="GO" id="GO:0005634">
    <property type="term" value="C:nucleus"/>
    <property type="evidence" value="ECO:0007669"/>
    <property type="project" value="UniProtKB-SubCell"/>
</dbReference>
<name>A0A834WFQ5_9FABA</name>
<gene>
    <name evidence="4" type="ORF">G2W53_024698</name>
</gene>
<dbReference type="PANTHER" id="PTHR33432">
    <property type="entry name" value="PROTEIN EMSY-LIKE 4"/>
    <property type="match status" value="1"/>
</dbReference>
<dbReference type="InterPro" id="IPR033485">
    <property type="entry name" value="EMSY-LIKE_plant"/>
</dbReference>
<dbReference type="AlphaFoldDB" id="A0A834WFQ5"/>
<keyword evidence="5" id="KW-1185">Reference proteome</keyword>
<dbReference type="InterPro" id="IPR005491">
    <property type="entry name" value="ENT_dom"/>
</dbReference>
<organism evidence="4 5">
    <name type="scientific">Senna tora</name>
    <dbReference type="NCBI Taxonomy" id="362788"/>
    <lineage>
        <taxon>Eukaryota</taxon>
        <taxon>Viridiplantae</taxon>
        <taxon>Streptophyta</taxon>
        <taxon>Embryophyta</taxon>
        <taxon>Tracheophyta</taxon>
        <taxon>Spermatophyta</taxon>
        <taxon>Magnoliopsida</taxon>
        <taxon>eudicotyledons</taxon>
        <taxon>Gunneridae</taxon>
        <taxon>Pentapetalae</taxon>
        <taxon>rosids</taxon>
        <taxon>fabids</taxon>
        <taxon>Fabales</taxon>
        <taxon>Fabaceae</taxon>
        <taxon>Caesalpinioideae</taxon>
        <taxon>Cassia clade</taxon>
        <taxon>Senna</taxon>
    </lineage>
</organism>